<feature type="transmembrane region" description="Helical" evidence="6">
    <location>
        <begin position="247"/>
        <end position="267"/>
    </location>
</feature>
<keyword evidence="5 6" id="KW-0472">Membrane</keyword>
<feature type="transmembrane region" description="Helical" evidence="6">
    <location>
        <begin position="185"/>
        <end position="202"/>
    </location>
</feature>
<dbReference type="InterPro" id="IPR000620">
    <property type="entry name" value="EamA_dom"/>
</dbReference>
<dbReference type="Pfam" id="PF00892">
    <property type="entry name" value="EamA"/>
    <property type="match status" value="2"/>
</dbReference>
<keyword evidence="2" id="KW-1003">Cell membrane</keyword>
<keyword evidence="9" id="KW-1185">Reference proteome</keyword>
<dbReference type="SUPFAM" id="SSF103481">
    <property type="entry name" value="Multidrug resistance efflux transporter EmrE"/>
    <property type="match status" value="2"/>
</dbReference>
<evidence type="ECO:0000256" key="2">
    <source>
        <dbReference type="ARBA" id="ARBA00022475"/>
    </source>
</evidence>
<comment type="subcellular location">
    <subcellularLocation>
        <location evidence="1">Cell membrane</location>
        <topology evidence="1">Multi-pass membrane protein</topology>
    </subcellularLocation>
</comment>
<feature type="transmembrane region" description="Helical" evidence="6">
    <location>
        <begin position="71"/>
        <end position="90"/>
    </location>
</feature>
<dbReference type="AlphaFoldDB" id="A0A7K1GAK9"/>
<evidence type="ECO:0000259" key="7">
    <source>
        <dbReference type="Pfam" id="PF00892"/>
    </source>
</evidence>
<evidence type="ECO:0000256" key="5">
    <source>
        <dbReference type="ARBA" id="ARBA00023136"/>
    </source>
</evidence>
<gene>
    <name evidence="8" type="ORF">F1003_04485</name>
</gene>
<feature type="transmembrane region" description="Helical" evidence="6">
    <location>
        <begin position="37"/>
        <end position="59"/>
    </location>
</feature>
<keyword evidence="3 6" id="KW-0812">Transmembrane</keyword>
<name>A0A7K1GAK9_9FLAO</name>
<evidence type="ECO:0000313" key="8">
    <source>
        <dbReference type="EMBL" id="MTE26183.1"/>
    </source>
</evidence>
<sequence length="297" mass="33211">MNSRAFAIFALFMVQLLYGLNYTIAKAVMNENYIKPFGFVLLRVTGATVLFWLLSLIVPQQKIEKKDFIKLFAAALFGVVINMLFFFKGLEFTSPIHASAIMTITPVIILILSAYVLKEKITSLKIVGIVLALCGALALTIYGKSIRTGDNVPLGNLLIFLNAISYSIYVILIKKLTAKYHPFSFIKWLFLFGLIILIPFGYKELQEVQWQSFTPYITFSVLFVILGATFGTYLLNPLALNKLKASTVGIFIYLQPVIAGLFAITMGADNIDAIKIFAMILIFTGVYLVSFKPKKIH</sequence>
<evidence type="ECO:0000256" key="3">
    <source>
        <dbReference type="ARBA" id="ARBA00022692"/>
    </source>
</evidence>
<feature type="transmembrane region" description="Helical" evidence="6">
    <location>
        <begin position="273"/>
        <end position="291"/>
    </location>
</feature>
<dbReference type="InterPro" id="IPR037185">
    <property type="entry name" value="EmrE-like"/>
</dbReference>
<evidence type="ECO:0000313" key="9">
    <source>
        <dbReference type="Proteomes" id="UP000447545"/>
    </source>
</evidence>
<dbReference type="PANTHER" id="PTHR32322">
    <property type="entry name" value="INNER MEMBRANE TRANSPORTER"/>
    <property type="match status" value="1"/>
</dbReference>
<feature type="transmembrane region" description="Helical" evidence="6">
    <location>
        <begin position="214"/>
        <end position="235"/>
    </location>
</feature>
<feature type="transmembrane region" description="Helical" evidence="6">
    <location>
        <begin position="124"/>
        <end position="142"/>
    </location>
</feature>
<organism evidence="8 9">
    <name type="scientific">Winogradskyella ouciana</name>
    <dbReference type="NCBI Taxonomy" id="2608631"/>
    <lineage>
        <taxon>Bacteria</taxon>
        <taxon>Pseudomonadati</taxon>
        <taxon>Bacteroidota</taxon>
        <taxon>Flavobacteriia</taxon>
        <taxon>Flavobacteriales</taxon>
        <taxon>Flavobacteriaceae</taxon>
        <taxon>Winogradskyella</taxon>
    </lineage>
</organism>
<dbReference type="RefSeq" id="WP_155088022.1">
    <property type="nucleotide sequence ID" value="NZ_WJYA01000004.1"/>
</dbReference>
<evidence type="ECO:0000256" key="6">
    <source>
        <dbReference type="SAM" id="Phobius"/>
    </source>
</evidence>
<feature type="transmembrane region" description="Helical" evidence="6">
    <location>
        <begin position="154"/>
        <end position="173"/>
    </location>
</feature>
<evidence type="ECO:0000256" key="1">
    <source>
        <dbReference type="ARBA" id="ARBA00004651"/>
    </source>
</evidence>
<dbReference type="Gene3D" id="1.10.3730.20">
    <property type="match status" value="1"/>
</dbReference>
<comment type="caution">
    <text evidence="8">The sequence shown here is derived from an EMBL/GenBank/DDBJ whole genome shotgun (WGS) entry which is preliminary data.</text>
</comment>
<feature type="domain" description="EamA" evidence="7">
    <location>
        <begin position="6"/>
        <end position="139"/>
    </location>
</feature>
<dbReference type="InterPro" id="IPR050638">
    <property type="entry name" value="AA-Vitamin_Transporters"/>
</dbReference>
<proteinExistence type="predicted"/>
<dbReference type="PANTHER" id="PTHR32322:SF18">
    <property type="entry name" value="S-ADENOSYLMETHIONINE_S-ADENOSYLHOMOCYSTEINE TRANSPORTER"/>
    <property type="match status" value="1"/>
</dbReference>
<dbReference type="EMBL" id="WJYA01000004">
    <property type="protein sequence ID" value="MTE26183.1"/>
    <property type="molecule type" value="Genomic_DNA"/>
</dbReference>
<keyword evidence="4 6" id="KW-1133">Transmembrane helix</keyword>
<feature type="transmembrane region" description="Helical" evidence="6">
    <location>
        <begin position="96"/>
        <end position="117"/>
    </location>
</feature>
<reference evidence="8 9" key="1">
    <citation type="submission" date="2019-11" db="EMBL/GenBank/DDBJ databases">
        <title>Winogradskyella ouciana sp. nov., isolated from the hadal seawater of the Mariana Trench.</title>
        <authorList>
            <person name="Liu R."/>
        </authorList>
    </citation>
    <scope>NUCLEOTIDE SEQUENCE [LARGE SCALE GENOMIC DNA]</scope>
    <source>
        <strain evidence="8 9">ZXX205</strain>
    </source>
</reference>
<evidence type="ECO:0000256" key="4">
    <source>
        <dbReference type="ARBA" id="ARBA00022989"/>
    </source>
</evidence>
<dbReference type="GO" id="GO:0005886">
    <property type="term" value="C:plasma membrane"/>
    <property type="evidence" value="ECO:0007669"/>
    <property type="project" value="UniProtKB-SubCell"/>
</dbReference>
<accession>A0A7K1GAK9</accession>
<protein>
    <submittedName>
        <fullName evidence="8">EamA family transporter</fullName>
    </submittedName>
</protein>
<feature type="domain" description="EamA" evidence="7">
    <location>
        <begin position="154"/>
        <end position="290"/>
    </location>
</feature>
<dbReference type="Proteomes" id="UP000447545">
    <property type="component" value="Unassembled WGS sequence"/>
</dbReference>